<protein>
    <submittedName>
        <fullName evidence="1">Uncharacterized protein</fullName>
    </submittedName>
</protein>
<dbReference type="Proteomes" id="UP000229378">
    <property type="component" value="Unassembled WGS sequence"/>
</dbReference>
<accession>A0A2G4TYH2</accession>
<dbReference type="EMBL" id="PEHN01000027">
    <property type="protein sequence ID" value="PHZ26097.1"/>
    <property type="molecule type" value="Genomic_DNA"/>
</dbReference>
<dbReference type="AlphaFoldDB" id="A0A2G4TYH2"/>
<name>A0A2G4TYH2_YERBE</name>
<reference evidence="1 2" key="1">
    <citation type="submission" date="2017-10" db="EMBL/GenBank/DDBJ databases">
        <authorList>
            <person name="Banno H."/>
            <person name="Chua N.-H."/>
        </authorList>
    </citation>
    <scope>NUCLEOTIDE SEQUENCE [LARGE SCALE GENOMIC DNA]</scope>
    <source>
        <strain evidence="1 2">SCPM-O-B-7607</strain>
    </source>
</reference>
<organism evidence="1 2">
    <name type="scientific">Yersinia bercovieri</name>
    <dbReference type="NCBI Taxonomy" id="634"/>
    <lineage>
        <taxon>Bacteria</taxon>
        <taxon>Pseudomonadati</taxon>
        <taxon>Pseudomonadota</taxon>
        <taxon>Gammaproteobacteria</taxon>
        <taxon>Enterobacterales</taxon>
        <taxon>Yersiniaceae</taxon>
        <taxon>Yersinia</taxon>
    </lineage>
</organism>
<comment type="caution">
    <text evidence="1">The sequence shown here is derived from an EMBL/GenBank/DDBJ whole genome shotgun (WGS) entry which is preliminary data.</text>
</comment>
<proteinExistence type="predicted"/>
<sequence length="66" mass="7881">MFFSTTDQSLTILRYVFRDLNHKIVKLTPFSYYLLRVIITCAYKLTLNDVKTSLTLQKINNNHHFK</sequence>
<evidence type="ECO:0000313" key="2">
    <source>
        <dbReference type="Proteomes" id="UP000229378"/>
    </source>
</evidence>
<evidence type="ECO:0000313" key="1">
    <source>
        <dbReference type="EMBL" id="PHZ26097.1"/>
    </source>
</evidence>
<gene>
    <name evidence="1" type="ORF">CS533_17925</name>
</gene>